<feature type="domain" description="MmyB-like transcription regulator ligand binding" evidence="2">
    <location>
        <begin position="111"/>
        <end position="236"/>
    </location>
</feature>
<evidence type="ECO:0000256" key="1">
    <source>
        <dbReference type="SAM" id="MobiDB-lite"/>
    </source>
</evidence>
<proteinExistence type="predicted"/>
<sequence length="311" mass="34627">MRNREALQTLLSRARARVDPTDLGLAPRNDPRGRKVEGLTHEHMTRLLGWPEHKYGYVERGKLANIGADVLAPIARILHLSDHEWEALVLYATGSPPAFRLDPELGTAVPRPWERVLAATNVMAYVNDVAWDMVAYNSAFTTMFPGRAVPDNVMRWMLLEPSARVTLAEWETDWLPLLVPQVRAAVAANPHNRVLARLQADAKRDPLVAPYFEKPTAEYVQPRADGARPLLHAELGLGWVTLCAAGPFGVPGGRLMFVLFDQNERPDPGTPVFAPAQAPVDQRYEVHREDRPPCGETHSTPPSDPHHNEAL</sequence>
<protein>
    <recommendedName>
        <fullName evidence="2">MmyB-like transcription regulator ligand binding domain-containing protein</fullName>
    </recommendedName>
</protein>
<evidence type="ECO:0000259" key="2">
    <source>
        <dbReference type="Pfam" id="PF17765"/>
    </source>
</evidence>
<name>A0ABS2TTP5_9ACTN</name>
<evidence type="ECO:0000313" key="3">
    <source>
        <dbReference type="EMBL" id="MBM9505328.1"/>
    </source>
</evidence>
<comment type="caution">
    <text evidence="3">The sequence shown here is derived from an EMBL/GenBank/DDBJ whole genome shotgun (WGS) entry which is preliminary data.</text>
</comment>
<feature type="region of interest" description="Disordered" evidence="1">
    <location>
        <begin position="268"/>
        <end position="311"/>
    </location>
</feature>
<dbReference type="RefSeq" id="WP_205357164.1">
    <property type="nucleotide sequence ID" value="NZ_JADKYB010000005.1"/>
</dbReference>
<dbReference type="PANTHER" id="PTHR35010">
    <property type="entry name" value="BLL4672 PROTEIN-RELATED"/>
    <property type="match status" value="1"/>
</dbReference>
<reference evidence="3 4" key="1">
    <citation type="submission" date="2021-01" db="EMBL/GenBank/DDBJ databases">
        <title>Streptomyces acididurans sp. nov., isolated from a peat swamp forest soil.</title>
        <authorList>
            <person name="Chantavorakit T."/>
            <person name="Duangmal K."/>
        </authorList>
    </citation>
    <scope>NUCLEOTIDE SEQUENCE [LARGE SCALE GENOMIC DNA]</scope>
    <source>
        <strain evidence="3 4">KK5PA1</strain>
    </source>
</reference>
<accession>A0ABS2TTP5</accession>
<evidence type="ECO:0000313" key="4">
    <source>
        <dbReference type="Proteomes" id="UP000749040"/>
    </source>
</evidence>
<dbReference type="Gene3D" id="3.30.450.180">
    <property type="match status" value="1"/>
</dbReference>
<dbReference type="InterPro" id="IPR041413">
    <property type="entry name" value="MLTR_LBD"/>
</dbReference>
<gene>
    <name evidence="3" type="ORF">ITX44_12380</name>
</gene>
<dbReference type="EMBL" id="JADKYB010000005">
    <property type="protein sequence ID" value="MBM9505328.1"/>
    <property type="molecule type" value="Genomic_DNA"/>
</dbReference>
<dbReference type="Pfam" id="PF17765">
    <property type="entry name" value="MLTR_LBD"/>
    <property type="match status" value="1"/>
</dbReference>
<feature type="compositionally biased region" description="Basic and acidic residues" evidence="1">
    <location>
        <begin position="282"/>
        <end position="293"/>
    </location>
</feature>
<dbReference type="Proteomes" id="UP000749040">
    <property type="component" value="Unassembled WGS sequence"/>
</dbReference>
<keyword evidence="4" id="KW-1185">Reference proteome</keyword>
<organism evidence="3 4">
    <name type="scientific">Actinacidiphila acididurans</name>
    <dbReference type="NCBI Taxonomy" id="2784346"/>
    <lineage>
        <taxon>Bacteria</taxon>
        <taxon>Bacillati</taxon>
        <taxon>Actinomycetota</taxon>
        <taxon>Actinomycetes</taxon>
        <taxon>Kitasatosporales</taxon>
        <taxon>Streptomycetaceae</taxon>
        <taxon>Actinacidiphila</taxon>
    </lineage>
</organism>